<dbReference type="PANTHER" id="PTHR43638:SF3">
    <property type="entry name" value="ALDEHYDE REDUCTASE"/>
    <property type="match status" value="1"/>
</dbReference>
<dbReference type="GO" id="GO:0016491">
    <property type="term" value="F:oxidoreductase activity"/>
    <property type="evidence" value="ECO:0007669"/>
    <property type="project" value="InterPro"/>
</dbReference>
<dbReference type="SUPFAM" id="SSF51430">
    <property type="entry name" value="NAD(P)-linked oxidoreductase"/>
    <property type="match status" value="1"/>
</dbReference>
<dbReference type="PRINTS" id="PR00069">
    <property type="entry name" value="ALDKETRDTASE"/>
</dbReference>
<evidence type="ECO:0000259" key="1">
    <source>
        <dbReference type="Pfam" id="PF00248"/>
    </source>
</evidence>
<reference evidence="3" key="1">
    <citation type="journal article" date="2020" name="mSystems">
        <title>Genome- and Community-Level Interaction Insights into Carbon Utilization and Element Cycling Functions of Hydrothermarchaeota in Hydrothermal Sediment.</title>
        <authorList>
            <person name="Zhou Z."/>
            <person name="Liu Y."/>
            <person name="Xu W."/>
            <person name="Pan J."/>
            <person name="Luo Z.H."/>
            <person name="Li M."/>
        </authorList>
    </citation>
    <scope>NUCLEOTIDE SEQUENCE [LARGE SCALE GENOMIC DNA]</scope>
    <source>
        <strain evidence="2">SpSt-629</strain>
        <strain evidence="3">SpSt-688</strain>
    </source>
</reference>
<feature type="domain" description="NADP-dependent oxidoreductase" evidence="1">
    <location>
        <begin position="23"/>
        <end position="270"/>
    </location>
</feature>
<comment type="caution">
    <text evidence="3">The sequence shown here is derived from an EMBL/GenBank/DDBJ whole genome shotgun (WGS) entry which is preliminary data.</text>
</comment>
<dbReference type="EMBL" id="DTDH01000159">
    <property type="protein sequence ID" value="HGT98886.1"/>
    <property type="molecule type" value="Genomic_DNA"/>
</dbReference>
<evidence type="ECO:0000313" key="2">
    <source>
        <dbReference type="EMBL" id="HFQ78491.1"/>
    </source>
</evidence>
<sequence>MSVEIDMADHKPLGNTGEKVPAIGLGTKGIQNYRWAEEALFHALNLGLRLIETSDQYGEGLAEEVIGRTIKKFKRDEIFIVLRIDSYRLSDIENAIKVLSNSLKRMSISYVDILLVDGPGDVVPIDLQMNVLENIAQKGLTRYIGLSGFKVKDILKALEALSKYSIVMIQNKYSILDKRVEKDILKIATENKMTLQACSPLERGSVKRNPMIIHVANKYGKTPIQVALNYIISKPYVTAIPKSERKTHIDEIAGALGWRLGSEDIKFLEKL</sequence>
<accession>A0A7J3MZJ6</accession>
<dbReference type="EMBL" id="DTAU01000044">
    <property type="protein sequence ID" value="HFQ78491.1"/>
    <property type="molecule type" value="Genomic_DNA"/>
</dbReference>
<dbReference type="PANTHER" id="PTHR43638">
    <property type="entry name" value="OXIDOREDUCTASE, ALDO/KETO REDUCTASE FAMILY PROTEIN"/>
    <property type="match status" value="1"/>
</dbReference>
<organism evidence="3">
    <name type="scientific">Ignisphaera aggregans</name>
    <dbReference type="NCBI Taxonomy" id="334771"/>
    <lineage>
        <taxon>Archaea</taxon>
        <taxon>Thermoproteota</taxon>
        <taxon>Thermoprotei</taxon>
        <taxon>Desulfurococcales</taxon>
        <taxon>Desulfurococcaceae</taxon>
        <taxon>Ignisphaera</taxon>
    </lineage>
</organism>
<dbReference type="Pfam" id="PF00248">
    <property type="entry name" value="Aldo_ket_red"/>
    <property type="match status" value="1"/>
</dbReference>
<name>A0A7J3MZJ6_9CREN</name>
<dbReference type="Gene3D" id="3.20.20.100">
    <property type="entry name" value="NADP-dependent oxidoreductase domain"/>
    <property type="match status" value="1"/>
</dbReference>
<evidence type="ECO:0000313" key="3">
    <source>
        <dbReference type="EMBL" id="HGT98886.1"/>
    </source>
</evidence>
<dbReference type="AlphaFoldDB" id="A0A7J3MZJ6"/>
<proteinExistence type="predicted"/>
<gene>
    <name evidence="2" type="ORF">ENT99_02155</name>
    <name evidence="3" type="ORF">ENU64_05605</name>
</gene>
<dbReference type="InterPro" id="IPR023210">
    <property type="entry name" value="NADP_OxRdtase_dom"/>
</dbReference>
<protein>
    <submittedName>
        <fullName evidence="3">Aldo/keto reductase</fullName>
    </submittedName>
</protein>
<dbReference type="InterPro" id="IPR036812">
    <property type="entry name" value="NAD(P)_OxRdtase_dom_sf"/>
</dbReference>
<dbReference type="InterPro" id="IPR020471">
    <property type="entry name" value="AKR"/>
</dbReference>